<reference evidence="2 3" key="1">
    <citation type="submission" date="2019-12" db="EMBL/GenBank/DDBJ databases">
        <title>A genome sequence resource for the geographically widespread anthracnose pathogen Colletotrichum asianum.</title>
        <authorList>
            <person name="Meng Y."/>
        </authorList>
    </citation>
    <scope>NUCLEOTIDE SEQUENCE [LARGE SCALE GENOMIC DNA]</scope>
    <source>
        <strain evidence="2 3">ICMP 18580</strain>
    </source>
</reference>
<feature type="compositionally biased region" description="Basic residues" evidence="1">
    <location>
        <begin position="11"/>
        <end position="22"/>
    </location>
</feature>
<dbReference type="Proteomes" id="UP000434172">
    <property type="component" value="Unassembled WGS sequence"/>
</dbReference>
<protein>
    <submittedName>
        <fullName evidence="2">Uncharacterized protein</fullName>
    </submittedName>
</protein>
<evidence type="ECO:0000313" key="3">
    <source>
        <dbReference type="Proteomes" id="UP000434172"/>
    </source>
</evidence>
<feature type="compositionally biased region" description="Basic and acidic residues" evidence="1">
    <location>
        <begin position="53"/>
        <end position="73"/>
    </location>
</feature>
<gene>
    <name evidence="2" type="ORF">GQ607_003948</name>
</gene>
<dbReference type="AlphaFoldDB" id="A0A8H3WQX2"/>
<organism evidence="2 3">
    <name type="scientific">Colletotrichum asianum</name>
    <dbReference type="NCBI Taxonomy" id="702518"/>
    <lineage>
        <taxon>Eukaryota</taxon>
        <taxon>Fungi</taxon>
        <taxon>Dikarya</taxon>
        <taxon>Ascomycota</taxon>
        <taxon>Pezizomycotina</taxon>
        <taxon>Sordariomycetes</taxon>
        <taxon>Hypocreomycetidae</taxon>
        <taxon>Glomerellales</taxon>
        <taxon>Glomerellaceae</taxon>
        <taxon>Colletotrichum</taxon>
        <taxon>Colletotrichum gloeosporioides species complex</taxon>
    </lineage>
</organism>
<keyword evidence="3" id="KW-1185">Reference proteome</keyword>
<comment type="caution">
    <text evidence="2">The sequence shown here is derived from an EMBL/GenBank/DDBJ whole genome shotgun (WGS) entry which is preliminary data.</text>
</comment>
<evidence type="ECO:0000256" key="1">
    <source>
        <dbReference type="SAM" id="MobiDB-lite"/>
    </source>
</evidence>
<name>A0A8H3WQX2_9PEZI</name>
<proteinExistence type="predicted"/>
<feature type="region of interest" description="Disordered" evidence="1">
    <location>
        <begin position="1"/>
        <end position="73"/>
    </location>
</feature>
<evidence type="ECO:0000313" key="2">
    <source>
        <dbReference type="EMBL" id="KAF0328923.1"/>
    </source>
</evidence>
<feature type="compositionally biased region" description="Polar residues" evidence="1">
    <location>
        <begin position="40"/>
        <end position="52"/>
    </location>
</feature>
<feature type="compositionally biased region" description="Basic and acidic residues" evidence="1">
    <location>
        <begin position="23"/>
        <end position="36"/>
    </location>
</feature>
<sequence>MEPYSRYKTVALRKSRPQKHVAARPDFRMVADEHPLWDQISPSRGAQHSSKVPSDENPRGKSENDKLTRAWYR</sequence>
<accession>A0A8H3WQX2</accession>
<dbReference type="OrthoDB" id="10463973at2759"/>
<dbReference type="EMBL" id="WOWK01000015">
    <property type="protein sequence ID" value="KAF0328923.1"/>
    <property type="molecule type" value="Genomic_DNA"/>
</dbReference>